<comment type="similarity">
    <text evidence="4">Belongs to the PNP synthase family.</text>
</comment>
<evidence type="ECO:0000256" key="3">
    <source>
        <dbReference type="ARBA" id="ARBA00023096"/>
    </source>
</evidence>
<dbReference type="GO" id="GO:0005829">
    <property type="term" value="C:cytosol"/>
    <property type="evidence" value="ECO:0007669"/>
    <property type="project" value="TreeGrafter"/>
</dbReference>
<dbReference type="InterPro" id="IPR036130">
    <property type="entry name" value="Pyridoxine-5'_phos_synth"/>
</dbReference>
<feature type="active site" description="Proton donor" evidence="4">
    <location>
        <position position="190"/>
    </location>
</feature>
<name>A0A3G8WHD1_9FLAO</name>
<keyword evidence="3 4" id="KW-0664">Pyridoxine biosynthesis</keyword>
<dbReference type="PANTHER" id="PTHR30456:SF0">
    <property type="entry name" value="PYRIDOXINE 5'-PHOSPHATE SYNTHASE"/>
    <property type="match status" value="1"/>
</dbReference>
<dbReference type="NCBIfam" id="TIGR00559">
    <property type="entry name" value="pdxJ"/>
    <property type="match status" value="1"/>
</dbReference>
<evidence type="ECO:0000256" key="2">
    <source>
        <dbReference type="ARBA" id="ARBA00022679"/>
    </source>
</evidence>
<comment type="caution">
    <text evidence="4">Lacks conserved residue(s) required for the propagation of feature annotation.</text>
</comment>
<evidence type="ECO:0000313" key="7">
    <source>
        <dbReference type="Proteomes" id="UP000282297"/>
    </source>
</evidence>
<comment type="catalytic activity">
    <reaction evidence="4">
        <text>3-amino-2-oxopropyl phosphate + 1-deoxy-D-xylulose 5-phosphate = pyridoxine 5'-phosphate + phosphate + 2 H2O + H(+)</text>
        <dbReference type="Rhea" id="RHEA:15265"/>
        <dbReference type="ChEBI" id="CHEBI:15377"/>
        <dbReference type="ChEBI" id="CHEBI:15378"/>
        <dbReference type="ChEBI" id="CHEBI:43474"/>
        <dbReference type="ChEBI" id="CHEBI:57279"/>
        <dbReference type="ChEBI" id="CHEBI:57792"/>
        <dbReference type="ChEBI" id="CHEBI:58589"/>
        <dbReference type="EC" id="2.6.99.2"/>
    </reaction>
</comment>
<feature type="binding site" evidence="4">
    <location>
        <position position="191"/>
    </location>
    <ligand>
        <name>3-amino-2-oxopropyl phosphate</name>
        <dbReference type="ChEBI" id="CHEBI:57279"/>
    </ligand>
</feature>
<accession>A0A3G8WHD1</accession>
<dbReference type="FunFam" id="3.20.20.70:FF:000150">
    <property type="entry name" value="Pyridoxine 5'-phosphate synthase"/>
    <property type="match status" value="1"/>
</dbReference>
<evidence type="ECO:0000313" key="6">
    <source>
        <dbReference type="EMBL" id="AZI19943.1"/>
    </source>
</evidence>
<feature type="binding site" evidence="4">
    <location>
        <begin position="213"/>
        <end position="214"/>
    </location>
    <ligand>
        <name>3-amino-2-oxopropyl phosphate</name>
        <dbReference type="ChEBI" id="CHEBI:57279"/>
    </ligand>
</feature>
<feature type="binding site" evidence="4">
    <location>
        <position position="50"/>
    </location>
    <ligand>
        <name>1-deoxy-D-xylulose 5-phosphate</name>
        <dbReference type="ChEBI" id="CHEBI:57792"/>
    </ligand>
</feature>
<sequence length="239" mass="26853">MTKLSVNINKIATLRNARGGDFPSVTEAAVKIQEFGAQGITIHPRPDERHITRKDVYDLKPLVYTEFNIEGNPHRSFIDMVLDVKPDQVTLVPDADDAITSNAGWDCKKHQDFLMEVISEFKNAGIRTSIFLDPNPEMVEYAATTGTDRIELYTEAYAKEYFTDKEAAIKPYYETALKATEYGLGINAGHDLSLENLKYFADNIPNLLEVSIGHALIGEALYMGMENTVQAYLKRLAVW</sequence>
<dbReference type="SUPFAM" id="SSF63892">
    <property type="entry name" value="Pyridoxine 5'-phosphate synthase"/>
    <property type="match status" value="1"/>
</dbReference>
<comment type="subunit">
    <text evidence="4">Homooctamer; tetramer of dimers.</text>
</comment>
<dbReference type="UniPathway" id="UPA00244">
    <property type="reaction ID" value="UER00313"/>
</dbReference>
<evidence type="ECO:0000256" key="4">
    <source>
        <dbReference type="HAMAP-Rule" id="MF_00279"/>
    </source>
</evidence>
<comment type="subcellular location">
    <subcellularLocation>
        <location evidence="4">Cytoplasm</location>
    </subcellularLocation>
</comment>
<dbReference type="RefSeq" id="WP_124784173.1">
    <property type="nucleotide sequence ID" value="NZ_CP034171.1"/>
</dbReference>
<dbReference type="InterPro" id="IPR013785">
    <property type="entry name" value="Aldolase_TIM"/>
</dbReference>
<feature type="binding site" evidence="4">
    <location>
        <position position="7"/>
    </location>
    <ligand>
        <name>3-amino-2-oxopropyl phosphate</name>
        <dbReference type="ChEBI" id="CHEBI:57279"/>
    </ligand>
</feature>
<evidence type="ECO:0000256" key="5">
    <source>
        <dbReference type="NCBIfam" id="TIGR00559"/>
    </source>
</evidence>
<dbReference type="HAMAP" id="MF_00279">
    <property type="entry name" value="PdxJ"/>
    <property type="match status" value="1"/>
</dbReference>
<comment type="function">
    <text evidence="4">Catalyzes the complicated ring closure reaction between the two acyclic compounds 1-deoxy-D-xylulose-5-phosphate (DXP) and 3-amino-2-oxopropyl phosphate (1-amino-acetone-3-phosphate or AAP) to form pyridoxine 5'-phosphate (PNP) and inorganic phosphate.</text>
</comment>
<feature type="binding site" evidence="4">
    <location>
        <position position="100"/>
    </location>
    <ligand>
        <name>1-deoxy-D-xylulose 5-phosphate</name>
        <dbReference type="ChEBI" id="CHEBI:57792"/>
    </ligand>
</feature>
<dbReference type="AlphaFoldDB" id="A0A3G8WHD1"/>
<feature type="binding site" evidence="4">
    <location>
        <position position="45"/>
    </location>
    <ligand>
        <name>1-deoxy-D-xylulose 5-phosphate</name>
        <dbReference type="ChEBI" id="CHEBI:57792"/>
    </ligand>
</feature>
<feature type="binding site" evidence="4">
    <location>
        <position position="18"/>
    </location>
    <ligand>
        <name>3-amino-2-oxopropyl phosphate</name>
        <dbReference type="ChEBI" id="CHEBI:57279"/>
    </ligand>
</feature>
<feature type="site" description="Transition state stabilizer" evidence="4">
    <location>
        <position position="151"/>
    </location>
</feature>
<feature type="active site" description="Proton acceptor" evidence="4">
    <location>
        <position position="43"/>
    </location>
</feature>
<dbReference type="Pfam" id="PF03740">
    <property type="entry name" value="PdxJ"/>
    <property type="match status" value="1"/>
</dbReference>
<keyword evidence="2 4" id="KW-0808">Transferase</keyword>
<dbReference type="InterPro" id="IPR004569">
    <property type="entry name" value="PyrdxlP_synth_PdxJ"/>
</dbReference>
<evidence type="ECO:0000256" key="1">
    <source>
        <dbReference type="ARBA" id="ARBA00022490"/>
    </source>
</evidence>
<dbReference type="Gene3D" id="3.20.20.70">
    <property type="entry name" value="Aldolase class I"/>
    <property type="match status" value="1"/>
</dbReference>
<dbReference type="EC" id="2.6.99.2" evidence="4 5"/>
<dbReference type="CDD" id="cd00003">
    <property type="entry name" value="PNPsynthase"/>
    <property type="match status" value="1"/>
</dbReference>
<dbReference type="NCBIfam" id="NF003626">
    <property type="entry name" value="PRK05265.1-4"/>
    <property type="match status" value="1"/>
</dbReference>
<dbReference type="EMBL" id="CP034171">
    <property type="protein sequence ID" value="AZI19943.1"/>
    <property type="molecule type" value="Genomic_DNA"/>
</dbReference>
<protein>
    <recommendedName>
        <fullName evidence="4 5">Pyridoxine 5'-phosphate synthase</fullName>
        <shortName evidence="4">PNP synthase</shortName>
        <ecNumber evidence="4 5">2.6.99.2</ecNumber>
    </recommendedName>
</protein>
<gene>
    <name evidence="4" type="primary">pdxJ</name>
    <name evidence="6" type="ORF">EIH08_03740</name>
</gene>
<dbReference type="NCBIfam" id="NF003625">
    <property type="entry name" value="PRK05265.1-3"/>
    <property type="match status" value="1"/>
</dbReference>
<comment type="pathway">
    <text evidence="4">Cofactor biosynthesis; pyridoxine 5'-phosphate biosynthesis; pyridoxine 5'-phosphate from D-erythrose 4-phosphate: step 5/5.</text>
</comment>
<feature type="active site" description="Proton acceptor" evidence="4">
    <location>
        <position position="70"/>
    </location>
</feature>
<organism evidence="6 7">
    <name type="scientific">Chryseobacterium taklimakanense</name>
    <dbReference type="NCBI Taxonomy" id="536441"/>
    <lineage>
        <taxon>Bacteria</taxon>
        <taxon>Pseudomonadati</taxon>
        <taxon>Bacteroidota</taxon>
        <taxon>Flavobacteriia</taxon>
        <taxon>Flavobacteriales</taxon>
        <taxon>Weeksellaceae</taxon>
        <taxon>Chryseobacterium group</taxon>
        <taxon>Chryseobacterium</taxon>
    </lineage>
</organism>
<dbReference type="GO" id="GO:0008615">
    <property type="term" value="P:pyridoxine biosynthetic process"/>
    <property type="evidence" value="ECO:0007669"/>
    <property type="project" value="UniProtKB-UniRule"/>
</dbReference>
<dbReference type="Proteomes" id="UP000282297">
    <property type="component" value="Chromosome"/>
</dbReference>
<dbReference type="PANTHER" id="PTHR30456">
    <property type="entry name" value="PYRIDOXINE 5'-PHOSPHATE SYNTHASE"/>
    <property type="match status" value="1"/>
</dbReference>
<proteinExistence type="inferred from homology"/>
<keyword evidence="1 4" id="KW-0963">Cytoplasm</keyword>
<reference evidence="7" key="1">
    <citation type="submission" date="2018-11" db="EMBL/GenBank/DDBJ databases">
        <title>Proposal to divide the Flavobacteriaceae and reorganize its genera based on Amino Acid Identity values calculated from whole genome sequences.</title>
        <authorList>
            <person name="Nicholson A.C."/>
            <person name="Gulvik C.A."/>
            <person name="Whitney A.M."/>
            <person name="Humrighouse B.W."/>
            <person name="Bell M."/>
            <person name="Holmes B."/>
            <person name="Steigerwalt A.B."/>
            <person name="Villarma A."/>
            <person name="Sheth M."/>
            <person name="Batra D."/>
            <person name="Pryor J."/>
            <person name="Bernardet J.-F."/>
            <person name="Hugo C."/>
            <person name="Kampfer P."/>
            <person name="Newman J.D."/>
            <person name="McQuiston J.R."/>
        </authorList>
    </citation>
    <scope>NUCLEOTIDE SEQUENCE [LARGE SCALE GENOMIC DNA]</scope>
    <source>
        <strain evidence="7">H4753</strain>
    </source>
</reference>
<dbReference type="GO" id="GO:0033856">
    <property type="term" value="F:pyridoxine 5'-phosphate synthase activity"/>
    <property type="evidence" value="ECO:0007669"/>
    <property type="project" value="UniProtKB-UniRule"/>
</dbReference>